<evidence type="ECO:0000313" key="1">
    <source>
        <dbReference type="Proteomes" id="UP000887574"/>
    </source>
</evidence>
<reference evidence="2" key="1">
    <citation type="submission" date="2022-11" db="UniProtKB">
        <authorList>
            <consortium name="WormBaseParasite"/>
        </authorList>
    </citation>
    <scope>IDENTIFICATION</scope>
</reference>
<name>A0A915D8H9_9BILA</name>
<proteinExistence type="predicted"/>
<evidence type="ECO:0000313" key="2">
    <source>
        <dbReference type="WBParaSite" id="jg17226"/>
    </source>
</evidence>
<organism evidence="1 2">
    <name type="scientific">Ditylenchus dipsaci</name>
    <dbReference type="NCBI Taxonomy" id="166011"/>
    <lineage>
        <taxon>Eukaryota</taxon>
        <taxon>Metazoa</taxon>
        <taxon>Ecdysozoa</taxon>
        <taxon>Nematoda</taxon>
        <taxon>Chromadorea</taxon>
        <taxon>Rhabditida</taxon>
        <taxon>Tylenchina</taxon>
        <taxon>Tylenchomorpha</taxon>
        <taxon>Sphaerularioidea</taxon>
        <taxon>Anguinidae</taxon>
        <taxon>Anguininae</taxon>
        <taxon>Ditylenchus</taxon>
    </lineage>
</organism>
<dbReference type="Proteomes" id="UP000887574">
    <property type="component" value="Unplaced"/>
</dbReference>
<keyword evidence="1" id="KW-1185">Reference proteome</keyword>
<accession>A0A915D8H9</accession>
<dbReference type="AlphaFoldDB" id="A0A915D8H9"/>
<dbReference type="WBParaSite" id="jg17226">
    <property type="protein sequence ID" value="jg17226"/>
    <property type="gene ID" value="jg17226"/>
</dbReference>
<protein>
    <submittedName>
        <fullName evidence="2">Uncharacterized protein</fullName>
    </submittedName>
</protein>
<sequence length="112" mass="12406">MSPDSAFEDDDETLPVLNTNADFSVPSFSRVFYADGKKEDEQVENSADCEDLITKDQPATSQEPVFVVDPNISPGTSDTEVTMQNAQLFESTSSQPYLHLPNSFDNVDFAEF</sequence>